<evidence type="ECO:0000313" key="3">
    <source>
        <dbReference type="Proteomes" id="UP000241462"/>
    </source>
</evidence>
<dbReference type="InParanoid" id="A0A2T2ZX36"/>
<name>A0A2T2ZX36_9PEZI</name>
<gene>
    <name evidence="2" type="ORF">BD289DRAFT_114632</name>
</gene>
<organism evidence="2 3">
    <name type="scientific">Coniella lustricola</name>
    <dbReference type="NCBI Taxonomy" id="2025994"/>
    <lineage>
        <taxon>Eukaryota</taxon>
        <taxon>Fungi</taxon>
        <taxon>Dikarya</taxon>
        <taxon>Ascomycota</taxon>
        <taxon>Pezizomycotina</taxon>
        <taxon>Sordariomycetes</taxon>
        <taxon>Sordariomycetidae</taxon>
        <taxon>Diaporthales</taxon>
        <taxon>Schizoparmaceae</taxon>
        <taxon>Coniella</taxon>
    </lineage>
</organism>
<reference evidence="2 3" key="1">
    <citation type="journal article" date="2018" name="Mycol. Prog.">
        <title>Coniella lustricola, a new species from submerged detritus.</title>
        <authorList>
            <person name="Raudabaugh D.B."/>
            <person name="Iturriaga T."/>
            <person name="Carver A."/>
            <person name="Mondo S."/>
            <person name="Pangilinan J."/>
            <person name="Lipzen A."/>
            <person name="He G."/>
            <person name="Amirebrahimi M."/>
            <person name="Grigoriev I.V."/>
            <person name="Miller A.N."/>
        </authorList>
    </citation>
    <scope>NUCLEOTIDE SEQUENCE [LARGE SCALE GENOMIC DNA]</scope>
    <source>
        <strain evidence="2 3">B22-T-1</strain>
    </source>
</reference>
<dbReference type="AlphaFoldDB" id="A0A2T2ZX36"/>
<feature type="compositionally biased region" description="Basic and acidic residues" evidence="1">
    <location>
        <begin position="258"/>
        <end position="278"/>
    </location>
</feature>
<feature type="region of interest" description="Disordered" evidence="1">
    <location>
        <begin position="249"/>
        <end position="278"/>
    </location>
</feature>
<sequence>MAGLVHFWYLPGTPGSSHGPHRSQGTWSEIQRTKTPIHTRCLPVMACVSYLHHLASPVCVPDPRRVQTGREGFRAPKLGRERCGLGWPWMSLMPHAHYIWLASWLAGCVGIAGAFTATDCLAHCHNKTPPASKSSRFAIQPCREMCTVILPFCLNCSTLSAAFPSLTRLSRSDHARHASYFSESSPPSPSSIHSLVLTFSVCSLAAWCCNLVSSLFFHPAHFFRHPSWSFSLLSRLSLAATNADELATATHSSQELGSGRRSDRSFKHHSVDMRTRSG</sequence>
<protein>
    <submittedName>
        <fullName evidence="2">Uncharacterized protein</fullName>
    </submittedName>
</protein>
<evidence type="ECO:0000313" key="2">
    <source>
        <dbReference type="EMBL" id="PSR78782.1"/>
    </source>
</evidence>
<accession>A0A2T2ZX36</accession>
<dbReference type="EMBL" id="KZ678592">
    <property type="protein sequence ID" value="PSR78782.1"/>
    <property type="molecule type" value="Genomic_DNA"/>
</dbReference>
<evidence type="ECO:0000256" key="1">
    <source>
        <dbReference type="SAM" id="MobiDB-lite"/>
    </source>
</evidence>
<dbReference type="Proteomes" id="UP000241462">
    <property type="component" value="Unassembled WGS sequence"/>
</dbReference>
<keyword evidence="3" id="KW-1185">Reference proteome</keyword>
<proteinExistence type="predicted"/>